<gene>
    <name evidence="2" type="ORF">B0H63DRAFT_529575</name>
</gene>
<reference evidence="2" key="2">
    <citation type="submission" date="2023-06" db="EMBL/GenBank/DDBJ databases">
        <authorList>
            <consortium name="Lawrence Berkeley National Laboratory"/>
            <person name="Haridas S."/>
            <person name="Hensen N."/>
            <person name="Bonometti L."/>
            <person name="Westerberg I."/>
            <person name="Brannstrom I.O."/>
            <person name="Guillou S."/>
            <person name="Cros-Aarteil S."/>
            <person name="Calhoun S."/>
            <person name="Kuo A."/>
            <person name="Mondo S."/>
            <person name="Pangilinan J."/>
            <person name="Riley R."/>
            <person name="LaButti K."/>
            <person name="Andreopoulos B."/>
            <person name="Lipzen A."/>
            <person name="Chen C."/>
            <person name="Yanf M."/>
            <person name="Daum C."/>
            <person name="Ng V."/>
            <person name="Clum A."/>
            <person name="Steindorff A."/>
            <person name="Ohm R."/>
            <person name="Martin F."/>
            <person name="Silar P."/>
            <person name="Natvig D."/>
            <person name="Lalanne C."/>
            <person name="Gautier V."/>
            <person name="Ament-velasquez S.L."/>
            <person name="Kruys A."/>
            <person name="Hutchinson M.I."/>
            <person name="Powell A.J."/>
            <person name="Barry K."/>
            <person name="Miller A.N."/>
            <person name="Grigoriev I.V."/>
            <person name="Debuchy R."/>
            <person name="Gladieux P."/>
            <person name="Thoren M.H."/>
            <person name="Johannesson H."/>
        </authorList>
    </citation>
    <scope>NUCLEOTIDE SEQUENCE</scope>
    <source>
        <strain evidence="2">CBS 232.78</strain>
    </source>
</reference>
<organism evidence="2 3">
    <name type="scientific">Podospora didyma</name>
    <dbReference type="NCBI Taxonomy" id="330526"/>
    <lineage>
        <taxon>Eukaryota</taxon>
        <taxon>Fungi</taxon>
        <taxon>Dikarya</taxon>
        <taxon>Ascomycota</taxon>
        <taxon>Pezizomycotina</taxon>
        <taxon>Sordariomycetes</taxon>
        <taxon>Sordariomycetidae</taxon>
        <taxon>Sordariales</taxon>
        <taxon>Podosporaceae</taxon>
        <taxon>Podospora</taxon>
    </lineage>
</organism>
<comment type="caution">
    <text evidence="2">The sequence shown here is derived from an EMBL/GenBank/DDBJ whole genome shotgun (WGS) entry which is preliminary data.</text>
</comment>
<dbReference type="AlphaFoldDB" id="A0AAE0K1F6"/>
<evidence type="ECO:0000256" key="1">
    <source>
        <dbReference type="SAM" id="MobiDB-lite"/>
    </source>
</evidence>
<keyword evidence="3" id="KW-1185">Reference proteome</keyword>
<sequence>MITGPGLIALSATLSIGFPGISRQGAAEIHGVSQVPEATRAAVEQDEEEKDKPLLGDMESHLVNMTAGGDKSIDTIDFEQRSEKRGVGVSGPHSVRERPWKLRLPHFVDRILRSFRDKPLLGGRKAPNWLTTW</sequence>
<accession>A0AAE0K1F6</accession>
<evidence type="ECO:0000313" key="3">
    <source>
        <dbReference type="Proteomes" id="UP001285441"/>
    </source>
</evidence>
<proteinExistence type="predicted"/>
<dbReference type="EMBL" id="JAULSW010000011">
    <property type="protein sequence ID" value="KAK3367867.1"/>
    <property type="molecule type" value="Genomic_DNA"/>
</dbReference>
<reference evidence="2" key="1">
    <citation type="journal article" date="2023" name="Mol. Phylogenet. Evol.">
        <title>Genome-scale phylogeny and comparative genomics of the fungal order Sordariales.</title>
        <authorList>
            <person name="Hensen N."/>
            <person name="Bonometti L."/>
            <person name="Westerberg I."/>
            <person name="Brannstrom I.O."/>
            <person name="Guillou S."/>
            <person name="Cros-Aarteil S."/>
            <person name="Calhoun S."/>
            <person name="Haridas S."/>
            <person name="Kuo A."/>
            <person name="Mondo S."/>
            <person name="Pangilinan J."/>
            <person name="Riley R."/>
            <person name="LaButti K."/>
            <person name="Andreopoulos B."/>
            <person name="Lipzen A."/>
            <person name="Chen C."/>
            <person name="Yan M."/>
            <person name="Daum C."/>
            <person name="Ng V."/>
            <person name="Clum A."/>
            <person name="Steindorff A."/>
            <person name="Ohm R.A."/>
            <person name="Martin F."/>
            <person name="Silar P."/>
            <person name="Natvig D.O."/>
            <person name="Lalanne C."/>
            <person name="Gautier V."/>
            <person name="Ament-Velasquez S.L."/>
            <person name="Kruys A."/>
            <person name="Hutchinson M.I."/>
            <person name="Powell A.J."/>
            <person name="Barry K."/>
            <person name="Miller A.N."/>
            <person name="Grigoriev I.V."/>
            <person name="Debuchy R."/>
            <person name="Gladieux P."/>
            <person name="Hiltunen Thoren M."/>
            <person name="Johannesson H."/>
        </authorList>
    </citation>
    <scope>NUCLEOTIDE SEQUENCE</scope>
    <source>
        <strain evidence="2">CBS 232.78</strain>
    </source>
</reference>
<feature type="region of interest" description="Disordered" evidence="1">
    <location>
        <begin position="37"/>
        <end position="57"/>
    </location>
</feature>
<evidence type="ECO:0000313" key="2">
    <source>
        <dbReference type="EMBL" id="KAK3367867.1"/>
    </source>
</evidence>
<dbReference type="Proteomes" id="UP001285441">
    <property type="component" value="Unassembled WGS sequence"/>
</dbReference>
<protein>
    <submittedName>
        <fullName evidence="2">Uncharacterized protein</fullName>
    </submittedName>
</protein>
<name>A0AAE0K1F6_9PEZI</name>